<name>A0A9X1ILG8_9GAMM</name>
<organism evidence="3 4">
    <name type="scientific">Marinomonas algarum</name>
    <dbReference type="NCBI Taxonomy" id="2883105"/>
    <lineage>
        <taxon>Bacteria</taxon>
        <taxon>Pseudomonadati</taxon>
        <taxon>Pseudomonadota</taxon>
        <taxon>Gammaproteobacteria</taxon>
        <taxon>Oceanospirillales</taxon>
        <taxon>Oceanospirillaceae</taxon>
        <taxon>Marinomonas</taxon>
    </lineage>
</organism>
<comment type="caution">
    <text evidence="1">Lacks conserved residue(s) required for the propagation of feature annotation.</text>
</comment>
<feature type="domain" description="HIT" evidence="2">
    <location>
        <begin position="35"/>
        <end position="103"/>
    </location>
</feature>
<dbReference type="SUPFAM" id="SSF54197">
    <property type="entry name" value="HIT-like"/>
    <property type="match status" value="1"/>
</dbReference>
<sequence>MFELNPILSRDSVLVGEFPLCQLRLINDSQFPWFILVPKRSEVTEAYQLNEEDRSQLMAESCLLSEVLHDAFAADKLNVAAIGNLVPQLHLHHVVRYCNDACWPAPIWGKLTPIPYSEMDLAKILQRIQLLLGDDLT</sequence>
<dbReference type="GO" id="GO:0003824">
    <property type="term" value="F:catalytic activity"/>
    <property type="evidence" value="ECO:0007669"/>
    <property type="project" value="InterPro"/>
</dbReference>
<dbReference type="RefSeq" id="WP_226753807.1">
    <property type="nucleotide sequence ID" value="NZ_JAJATW010000006.1"/>
</dbReference>
<gene>
    <name evidence="3" type="ORF">LG368_05890</name>
</gene>
<dbReference type="Proteomes" id="UP001139095">
    <property type="component" value="Unassembled WGS sequence"/>
</dbReference>
<comment type="caution">
    <text evidence="3">The sequence shown here is derived from an EMBL/GenBank/DDBJ whole genome shotgun (WGS) entry which is preliminary data.</text>
</comment>
<evidence type="ECO:0000259" key="2">
    <source>
        <dbReference type="PROSITE" id="PS51084"/>
    </source>
</evidence>
<keyword evidence="4" id="KW-1185">Reference proteome</keyword>
<dbReference type="Gene3D" id="3.30.428.10">
    <property type="entry name" value="HIT-like"/>
    <property type="match status" value="1"/>
</dbReference>
<dbReference type="PROSITE" id="PS51084">
    <property type="entry name" value="HIT_2"/>
    <property type="match status" value="1"/>
</dbReference>
<evidence type="ECO:0000256" key="1">
    <source>
        <dbReference type="PROSITE-ProRule" id="PRU00464"/>
    </source>
</evidence>
<proteinExistence type="predicted"/>
<dbReference type="EMBL" id="JAJATW010000006">
    <property type="protein sequence ID" value="MCB5161430.1"/>
    <property type="molecule type" value="Genomic_DNA"/>
</dbReference>
<protein>
    <submittedName>
        <fullName evidence="3">HIT domain-containing protein</fullName>
    </submittedName>
</protein>
<dbReference type="InterPro" id="IPR026026">
    <property type="entry name" value="HIT_Hint"/>
</dbReference>
<evidence type="ECO:0000313" key="3">
    <source>
        <dbReference type="EMBL" id="MCB5161430.1"/>
    </source>
</evidence>
<dbReference type="InterPro" id="IPR011146">
    <property type="entry name" value="HIT-like"/>
</dbReference>
<dbReference type="AlphaFoldDB" id="A0A9X1ILG8"/>
<accession>A0A9X1ILG8</accession>
<dbReference type="InterPro" id="IPR036265">
    <property type="entry name" value="HIT-like_sf"/>
</dbReference>
<reference evidence="3" key="1">
    <citation type="submission" date="2021-10" db="EMBL/GenBank/DDBJ databases">
        <title>Marinomonas pontica sp. nov., isolated from the Black Sea.</title>
        <authorList>
            <person name="Zhao L.-H."/>
            <person name="Xue J.-H."/>
        </authorList>
    </citation>
    <scope>NUCLEOTIDE SEQUENCE</scope>
    <source>
        <strain evidence="3">E8</strain>
    </source>
</reference>
<dbReference type="PIRSF" id="PIRSF000714">
    <property type="entry name" value="HIT"/>
    <property type="match status" value="1"/>
</dbReference>
<evidence type="ECO:0000313" key="4">
    <source>
        <dbReference type="Proteomes" id="UP001139095"/>
    </source>
</evidence>
<dbReference type="Pfam" id="PF01230">
    <property type="entry name" value="HIT"/>
    <property type="match status" value="1"/>
</dbReference>